<accession>E4XTX6</accession>
<gene>
    <name evidence="4" type="ORF">GSOID_T00003941001</name>
</gene>
<keyword evidence="2" id="KW-0768">Sushi</keyword>
<evidence type="ECO:0000256" key="2">
    <source>
        <dbReference type="PROSITE-ProRule" id="PRU00302"/>
    </source>
</evidence>
<organism evidence="4 5">
    <name type="scientific">Oikopleura dioica</name>
    <name type="common">Tunicate</name>
    <dbReference type="NCBI Taxonomy" id="34765"/>
    <lineage>
        <taxon>Eukaryota</taxon>
        <taxon>Metazoa</taxon>
        <taxon>Chordata</taxon>
        <taxon>Tunicata</taxon>
        <taxon>Appendicularia</taxon>
        <taxon>Copelata</taxon>
        <taxon>Oikopleuridae</taxon>
        <taxon>Oikopleura</taxon>
    </lineage>
</organism>
<evidence type="ECO:0000313" key="5">
    <source>
        <dbReference type="Proteomes" id="UP000001307"/>
    </source>
</evidence>
<dbReference type="InterPro" id="IPR035976">
    <property type="entry name" value="Sushi/SCR/CCP_sf"/>
</dbReference>
<dbReference type="InterPro" id="IPR000436">
    <property type="entry name" value="Sushi_SCR_CCP_dom"/>
</dbReference>
<dbReference type="PROSITE" id="PS50923">
    <property type="entry name" value="SUSHI"/>
    <property type="match status" value="1"/>
</dbReference>
<proteinExistence type="predicted"/>
<evidence type="ECO:0000313" key="4">
    <source>
        <dbReference type="EMBL" id="CBY13188.1"/>
    </source>
</evidence>
<dbReference type="Proteomes" id="UP000001307">
    <property type="component" value="Unassembled WGS sequence"/>
</dbReference>
<sequence>MKIFQPFSFFLAQSHFANAKTFSSLELQSSFFGGNFSEHWGKSADGVRTDSGNDEWKTCRKPEMPKFGFTSCSGGQCRTICKPGYFTIGKRDKAKCKSNGHWNFPLPDCETCAMAEIQSRPGLDSYCTIDERRGRTTCKLSCTNGSLIYGRLSRPVACKCHNKKGCEWMFTGPGMRKEDRHHVDLDKLEEICPRPPTTDPVEVVDTCPEAEKEPTCTDVTNKGTILNSWTCRDCHRVRVYFNKNNYPALRNTFDNRDSLYVKFSVRVQFDKWAHPAMRPIYLGANEYRIPFSPFKDFTDGWVDFSAEFRPLGSVEPTIERIRTCPCSYTLMSDTCEDDNDCDGVCHEGLCAECANDQDCYNGGTCKDNVCLLCEKNRDCADGLICSDENICIECESDSQCSNGGSCVRGQCQECIDDYGCAYKDQVCNDGVCVDCRYNGDCADPFTRCKKKDNTCVAA</sequence>
<dbReference type="CDD" id="cd00033">
    <property type="entry name" value="CCP"/>
    <property type="match status" value="1"/>
</dbReference>
<dbReference type="OrthoDB" id="10313584at2759"/>
<dbReference type="InParanoid" id="E4XTX6"/>
<dbReference type="AlphaFoldDB" id="E4XTX6"/>
<dbReference type="SUPFAM" id="SSF57535">
    <property type="entry name" value="Complement control module/SCR domain"/>
    <property type="match status" value="1"/>
</dbReference>
<feature type="domain" description="Sushi" evidence="3">
    <location>
        <begin position="57"/>
        <end position="111"/>
    </location>
</feature>
<dbReference type="EMBL" id="FN653165">
    <property type="protein sequence ID" value="CBY13188.1"/>
    <property type="molecule type" value="Genomic_DNA"/>
</dbReference>
<protein>
    <recommendedName>
        <fullName evidence="3">Sushi domain-containing protein</fullName>
    </recommendedName>
</protein>
<comment type="caution">
    <text evidence="2">Lacks conserved residue(s) required for the propagation of feature annotation.</text>
</comment>
<reference evidence="4 5" key="1">
    <citation type="journal article" date="2010" name="Science">
        <title>Plasticity of animal genome architecture unmasked by rapid evolution of a pelagic tunicate.</title>
        <authorList>
            <person name="Denoeud F."/>
            <person name="Henriet S."/>
            <person name="Mungpakdee S."/>
            <person name="Aury J.M."/>
            <person name="Da Silva C."/>
            <person name="Brinkmann H."/>
            <person name="Mikhaleva J."/>
            <person name="Olsen L.C."/>
            <person name="Jubin C."/>
            <person name="Canestro C."/>
            <person name="Bouquet J.M."/>
            <person name="Danks G."/>
            <person name="Poulain J."/>
            <person name="Campsteijn C."/>
            <person name="Adamski M."/>
            <person name="Cross I."/>
            <person name="Yadetie F."/>
            <person name="Muffato M."/>
            <person name="Louis A."/>
            <person name="Butcher S."/>
            <person name="Tsagkogeorga G."/>
            <person name="Konrad A."/>
            <person name="Singh S."/>
            <person name="Jensen M.F."/>
            <person name="Cong E.H."/>
            <person name="Eikeseth-Otteraa H."/>
            <person name="Noel B."/>
            <person name="Anthouard V."/>
            <person name="Porcel B.M."/>
            <person name="Kachouri-Lafond R."/>
            <person name="Nishino A."/>
            <person name="Ugolini M."/>
            <person name="Chourrout P."/>
            <person name="Nishida H."/>
            <person name="Aasland R."/>
            <person name="Huzurbazar S."/>
            <person name="Westhof E."/>
            <person name="Delsuc F."/>
            <person name="Lehrach H."/>
            <person name="Reinhardt R."/>
            <person name="Weissenbach J."/>
            <person name="Roy S.W."/>
            <person name="Artiguenave F."/>
            <person name="Postlethwait J.H."/>
            <person name="Manak J.R."/>
            <person name="Thompson E.M."/>
            <person name="Jaillon O."/>
            <person name="Du Pasquier L."/>
            <person name="Boudinot P."/>
            <person name="Liberles D.A."/>
            <person name="Volff J.N."/>
            <person name="Philippe H."/>
            <person name="Lenhard B."/>
            <person name="Roest Crollius H."/>
            <person name="Wincker P."/>
            <person name="Chourrout D."/>
        </authorList>
    </citation>
    <scope>NUCLEOTIDE SEQUENCE [LARGE SCALE GENOMIC DNA]</scope>
</reference>
<evidence type="ECO:0000256" key="1">
    <source>
        <dbReference type="ARBA" id="ARBA00023157"/>
    </source>
</evidence>
<name>E4XTX6_OIKDI</name>
<keyword evidence="5" id="KW-1185">Reference proteome</keyword>
<keyword evidence="1" id="KW-1015">Disulfide bond</keyword>
<evidence type="ECO:0000259" key="3">
    <source>
        <dbReference type="PROSITE" id="PS50923"/>
    </source>
</evidence>